<reference evidence="2" key="1">
    <citation type="submission" date="2018-01" db="EMBL/GenBank/DDBJ databases">
        <authorList>
            <person name="Kerou L M."/>
        </authorList>
    </citation>
    <scope>NUCLEOTIDE SEQUENCE [LARGE SCALE GENOMIC DNA]</scope>
    <source>
        <strain evidence="2">SCU2</strain>
    </source>
</reference>
<proteinExistence type="predicted"/>
<dbReference type="KEGG" id="ncv:NCAV_1670"/>
<gene>
    <name evidence="1" type="ORF">NCAV_1670</name>
</gene>
<keyword evidence="2" id="KW-1185">Reference proteome</keyword>
<evidence type="ECO:0000313" key="2">
    <source>
        <dbReference type="Proteomes" id="UP000236248"/>
    </source>
</evidence>
<dbReference type="EMBL" id="LT981265">
    <property type="protein sequence ID" value="SPC34833.1"/>
    <property type="molecule type" value="Genomic_DNA"/>
</dbReference>
<organism evidence="1 2">
    <name type="scientific">Candidatus Nitrosocaldus cavascurensis</name>
    <dbReference type="NCBI Taxonomy" id="2058097"/>
    <lineage>
        <taxon>Archaea</taxon>
        <taxon>Nitrososphaerota</taxon>
        <taxon>Nitrososphaeria</taxon>
        <taxon>Candidatus Nitrosocaldales</taxon>
        <taxon>Candidatus Nitrosocaldaceae</taxon>
        <taxon>Candidatus Nitrosocaldus</taxon>
    </lineage>
</organism>
<sequence length="52" mass="5687">MMMAGSVGFDPTTYSLGGCRAIHAAPRAHPPNYSLTNSLHIQLTVYTWSYNS</sequence>
<dbReference type="Proteomes" id="UP000236248">
    <property type="component" value="Chromosome NCAV"/>
</dbReference>
<evidence type="ECO:0000313" key="1">
    <source>
        <dbReference type="EMBL" id="SPC34833.1"/>
    </source>
</evidence>
<dbReference type="AlphaFoldDB" id="A0A2K5AT62"/>
<name>A0A2K5AT62_9ARCH</name>
<protein>
    <submittedName>
        <fullName evidence="1">Uncharacterized protein</fullName>
    </submittedName>
</protein>
<accession>A0A2K5AT62</accession>